<dbReference type="InterPro" id="IPR004532">
    <property type="entry name" value="Phe-tRNA-ligase_IIc_bsu_bact"/>
</dbReference>
<evidence type="ECO:0000256" key="12">
    <source>
        <dbReference type="ARBA" id="ARBA00022917"/>
    </source>
</evidence>
<feature type="binding site" evidence="15">
    <location>
        <position position="472"/>
    </location>
    <ligand>
        <name>Mg(2+)</name>
        <dbReference type="ChEBI" id="CHEBI:18420"/>
        <note>shared with alpha subunit</note>
    </ligand>
</feature>
<evidence type="ECO:0000256" key="8">
    <source>
        <dbReference type="ARBA" id="ARBA00022741"/>
    </source>
</evidence>
<sequence length="807" mass="90513">MYLSLNWLKDFVKIPNNISSEELAARLTLHTVEVENITDQAKKFDKVIIGKILEISRHPNADRLQLTKVDVGGKEVLNIVCGASNIEVGQLVPVAMIGAVLPNGLEIKEAEVRGEKSQGMLCAADELGLGDDHSGILILEANAKIGQSFAKHLHLDDTIFEVDNKSLTNRPDLWSHMGMAREISAILSTKFTAYKPSEKKHKKITGGIKLNVKVEAGDLCNRYMAAAIEGIKVESSPNWMQQKLIAAGVRPINNIVDITNYVMLELGQPMHAFDQKLVDKIIIRAAKKGEVLETLDGNKRNLAEEMLVIADSKKPLAVAGVMGGANSEISDETTSIVFESANFDFVSTRKTSQKLNLRTESSMRFEKGIDPLLAETALARAIELTLEICPKASIVSEIIDIFPGKKKFLSKQIQLRLDWLQKIIGEDLGKGRVIEILTNLGFEIKEKNDELIVSVPSWRATRDISIAEDLAEEVARIHGFNNIRSLMPKVEMLPPEKNEERTLERRIKELLSKGGNLHEVYNYSFVGEDQLKKLFIDSSSYLKLANPIASHQTMMRQTLVPNLLENVKNNQARFKEFGLFEVGSVFLSIDSEIKKDNQSNDNLPYQEKRIGIVLASDNKEGLFRKGKGIVELLMSSLNLEVGWKIDEFSFNWADKAEVADISVADKIIGSVAKVDNKIAKNIGLKKETVVIELSLRQLLALYKKQNVKLFEEFEKFPPLVRDLAFVINENVLYSDIRAEIINFNQLIKKVELFDVFHGGKLGENKKSLAFHVVYQADRTLTTAEVDQIQAELLKRLEERFEAKIRNF</sequence>
<dbReference type="FunFam" id="3.30.56.10:FF:000002">
    <property type="entry name" value="Phenylalanine--tRNA ligase beta subunit"/>
    <property type="match status" value="1"/>
</dbReference>
<dbReference type="SUPFAM" id="SSF56037">
    <property type="entry name" value="PheT/TilS domain"/>
    <property type="match status" value="1"/>
</dbReference>
<feature type="binding site" evidence="15">
    <location>
        <position position="473"/>
    </location>
    <ligand>
        <name>Mg(2+)</name>
        <dbReference type="ChEBI" id="CHEBI:18420"/>
        <note>shared with alpha subunit</note>
    </ligand>
</feature>
<comment type="cofactor">
    <cofactor evidence="15">
        <name>Mg(2+)</name>
        <dbReference type="ChEBI" id="CHEBI:18420"/>
    </cofactor>
    <text evidence="15">Binds 2 magnesium ions per tetramer.</text>
</comment>
<dbReference type="InterPro" id="IPR005146">
    <property type="entry name" value="B3/B4_tRNA-bd"/>
</dbReference>
<evidence type="ECO:0000256" key="13">
    <source>
        <dbReference type="ARBA" id="ARBA00023146"/>
    </source>
</evidence>
<dbReference type="PROSITE" id="PS50886">
    <property type="entry name" value="TRBD"/>
    <property type="match status" value="1"/>
</dbReference>
<evidence type="ECO:0000313" key="20">
    <source>
        <dbReference type="EMBL" id="KKR33340.1"/>
    </source>
</evidence>
<evidence type="ECO:0000256" key="5">
    <source>
        <dbReference type="ARBA" id="ARBA00022555"/>
    </source>
</evidence>
<keyword evidence="8 15" id="KW-0547">Nucleotide-binding</keyword>
<dbReference type="GO" id="GO:0000287">
    <property type="term" value="F:magnesium ion binding"/>
    <property type="evidence" value="ECO:0007669"/>
    <property type="project" value="UniProtKB-UniRule"/>
</dbReference>
<feature type="domain" description="FDX-ACB" evidence="18">
    <location>
        <begin position="714"/>
        <end position="805"/>
    </location>
</feature>
<dbReference type="SMART" id="SM00874">
    <property type="entry name" value="B5"/>
    <property type="match status" value="1"/>
</dbReference>
<gene>
    <name evidence="15" type="primary">pheT</name>
    <name evidence="20" type="ORF">UT64_C0010G0014</name>
</gene>
<comment type="subcellular location">
    <subcellularLocation>
        <location evidence="1 15">Cytoplasm</location>
    </subcellularLocation>
</comment>
<dbReference type="EC" id="6.1.1.20" evidence="15"/>
<evidence type="ECO:0000256" key="15">
    <source>
        <dbReference type="HAMAP-Rule" id="MF_00283"/>
    </source>
</evidence>
<dbReference type="InterPro" id="IPR009061">
    <property type="entry name" value="DNA-bd_dom_put_sf"/>
</dbReference>
<evidence type="ECO:0000256" key="14">
    <source>
        <dbReference type="ARBA" id="ARBA00049255"/>
    </source>
</evidence>
<dbReference type="Gene3D" id="3.30.930.10">
    <property type="entry name" value="Bira Bifunctional Protein, Domain 2"/>
    <property type="match status" value="1"/>
</dbReference>
<evidence type="ECO:0000256" key="1">
    <source>
        <dbReference type="ARBA" id="ARBA00004496"/>
    </source>
</evidence>
<keyword evidence="13 15" id="KW-0030">Aminoacyl-tRNA synthetase</keyword>
<dbReference type="EMBL" id="LBXO01000010">
    <property type="protein sequence ID" value="KKR33340.1"/>
    <property type="molecule type" value="Genomic_DNA"/>
</dbReference>
<keyword evidence="5 16" id="KW-0820">tRNA-binding</keyword>
<dbReference type="InterPro" id="IPR033714">
    <property type="entry name" value="tRNA_bind_bactPheRS"/>
</dbReference>
<comment type="caution">
    <text evidence="20">The sequence shown here is derived from an EMBL/GenBank/DDBJ whole genome shotgun (WGS) entry which is preliminary data.</text>
</comment>
<dbReference type="GO" id="GO:0004826">
    <property type="term" value="F:phenylalanine-tRNA ligase activity"/>
    <property type="evidence" value="ECO:0007669"/>
    <property type="project" value="UniProtKB-UniRule"/>
</dbReference>
<dbReference type="FunFam" id="3.50.40.10:FF:000001">
    <property type="entry name" value="Phenylalanine--tRNA ligase beta subunit"/>
    <property type="match status" value="1"/>
</dbReference>
<dbReference type="InterPro" id="IPR005121">
    <property type="entry name" value="Fdx_antiC-bd"/>
</dbReference>
<proteinExistence type="inferred from homology"/>
<comment type="similarity">
    <text evidence="2 15">Belongs to the phenylalanyl-tRNA synthetase beta subunit family. Type 1 subfamily.</text>
</comment>
<reference evidence="20 21" key="1">
    <citation type="journal article" date="2015" name="Nature">
        <title>rRNA introns, odd ribosomes, and small enigmatic genomes across a large radiation of phyla.</title>
        <authorList>
            <person name="Brown C.T."/>
            <person name="Hug L.A."/>
            <person name="Thomas B.C."/>
            <person name="Sharon I."/>
            <person name="Castelle C.J."/>
            <person name="Singh A."/>
            <person name="Wilkins M.J."/>
            <person name="Williams K.H."/>
            <person name="Banfield J.F."/>
        </authorList>
    </citation>
    <scope>NUCLEOTIDE SEQUENCE [LARGE SCALE GENOMIC DNA]</scope>
</reference>
<evidence type="ECO:0000256" key="6">
    <source>
        <dbReference type="ARBA" id="ARBA00022598"/>
    </source>
</evidence>
<dbReference type="SUPFAM" id="SSF50249">
    <property type="entry name" value="Nucleic acid-binding proteins"/>
    <property type="match status" value="1"/>
</dbReference>
<dbReference type="GO" id="GO:0009328">
    <property type="term" value="C:phenylalanine-tRNA ligase complex"/>
    <property type="evidence" value="ECO:0007669"/>
    <property type="project" value="TreeGrafter"/>
</dbReference>
<accession>A0A0G0SF46</accession>
<evidence type="ECO:0000256" key="9">
    <source>
        <dbReference type="ARBA" id="ARBA00022840"/>
    </source>
</evidence>
<keyword evidence="7 15" id="KW-0479">Metal-binding</keyword>
<feature type="binding site" evidence="15">
    <location>
        <position position="463"/>
    </location>
    <ligand>
        <name>Mg(2+)</name>
        <dbReference type="ChEBI" id="CHEBI:18420"/>
        <note>shared with alpha subunit</note>
    </ligand>
</feature>
<evidence type="ECO:0000259" key="17">
    <source>
        <dbReference type="PROSITE" id="PS50886"/>
    </source>
</evidence>
<dbReference type="SMART" id="SM00873">
    <property type="entry name" value="B3_4"/>
    <property type="match status" value="1"/>
</dbReference>
<evidence type="ECO:0000256" key="16">
    <source>
        <dbReference type="PROSITE-ProRule" id="PRU00209"/>
    </source>
</evidence>
<dbReference type="Proteomes" id="UP000034137">
    <property type="component" value="Unassembled WGS sequence"/>
</dbReference>
<dbReference type="InterPro" id="IPR005147">
    <property type="entry name" value="tRNA_synthase_B5-dom"/>
</dbReference>
<dbReference type="GO" id="GO:0000049">
    <property type="term" value="F:tRNA binding"/>
    <property type="evidence" value="ECO:0007669"/>
    <property type="project" value="UniProtKB-UniRule"/>
</dbReference>
<dbReference type="GO" id="GO:0005524">
    <property type="term" value="F:ATP binding"/>
    <property type="evidence" value="ECO:0007669"/>
    <property type="project" value="UniProtKB-UniRule"/>
</dbReference>
<dbReference type="HAMAP" id="MF_00283">
    <property type="entry name" value="Phe_tRNA_synth_beta1"/>
    <property type="match status" value="1"/>
</dbReference>
<keyword evidence="10 15" id="KW-0460">Magnesium</keyword>
<dbReference type="PROSITE" id="PS51447">
    <property type="entry name" value="FDX_ACB"/>
    <property type="match status" value="1"/>
</dbReference>
<feature type="domain" description="TRNA-binding" evidence="17">
    <location>
        <begin position="41"/>
        <end position="150"/>
    </location>
</feature>
<dbReference type="NCBIfam" id="TIGR00472">
    <property type="entry name" value="pheT_bact"/>
    <property type="match status" value="1"/>
</dbReference>
<dbReference type="InterPro" id="IPR002547">
    <property type="entry name" value="tRNA-bd_dom"/>
</dbReference>
<name>A0A0G0SF46_9BACT</name>
<evidence type="ECO:0000256" key="2">
    <source>
        <dbReference type="ARBA" id="ARBA00008653"/>
    </source>
</evidence>
<keyword evidence="9 15" id="KW-0067">ATP-binding</keyword>
<keyword evidence="12 15" id="KW-0648">Protein biosynthesis</keyword>
<dbReference type="Gene3D" id="3.30.70.380">
    <property type="entry name" value="Ferrodoxin-fold anticodon-binding domain"/>
    <property type="match status" value="1"/>
</dbReference>
<dbReference type="InterPro" id="IPR041616">
    <property type="entry name" value="PheRS_beta_core"/>
</dbReference>
<evidence type="ECO:0000259" key="19">
    <source>
        <dbReference type="PROSITE" id="PS51483"/>
    </source>
</evidence>
<keyword evidence="4 15" id="KW-0963">Cytoplasm</keyword>
<dbReference type="Pfam" id="PF03147">
    <property type="entry name" value="FDX-ACB"/>
    <property type="match status" value="1"/>
</dbReference>
<dbReference type="InterPro" id="IPR036690">
    <property type="entry name" value="Fdx_antiC-bd_sf"/>
</dbReference>
<evidence type="ECO:0000256" key="10">
    <source>
        <dbReference type="ARBA" id="ARBA00022842"/>
    </source>
</evidence>
<keyword evidence="11 16" id="KW-0694">RNA-binding</keyword>
<evidence type="ECO:0000256" key="7">
    <source>
        <dbReference type="ARBA" id="ARBA00022723"/>
    </source>
</evidence>
<comment type="subunit">
    <text evidence="3 15">Tetramer of two alpha and two beta subunits.</text>
</comment>
<dbReference type="InterPro" id="IPR045060">
    <property type="entry name" value="Phe-tRNA-ligase_IIc_bsu"/>
</dbReference>
<dbReference type="CDD" id="cd00769">
    <property type="entry name" value="PheRS_beta_core"/>
    <property type="match status" value="1"/>
</dbReference>
<dbReference type="SUPFAM" id="SSF55681">
    <property type="entry name" value="Class II aaRS and biotin synthetases"/>
    <property type="match status" value="1"/>
</dbReference>
<dbReference type="InterPro" id="IPR045864">
    <property type="entry name" value="aa-tRNA-synth_II/BPL/LPL"/>
</dbReference>
<dbReference type="Gene3D" id="3.30.56.10">
    <property type="match status" value="2"/>
</dbReference>
<dbReference type="InterPro" id="IPR012340">
    <property type="entry name" value="NA-bd_OB-fold"/>
</dbReference>
<protein>
    <recommendedName>
        <fullName evidence="15">Phenylalanine--tRNA ligase beta subunit</fullName>
        <ecNumber evidence="15">6.1.1.20</ecNumber>
    </recommendedName>
    <alternativeName>
        <fullName evidence="15">Phenylalanyl-tRNA synthetase beta subunit</fullName>
        <shortName evidence="15">PheRS</shortName>
    </alternativeName>
</protein>
<dbReference type="Pfam" id="PF03484">
    <property type="entry name" value="B5"/>
    <property type="match status" value="1"/>
</dbReference>
<dbReference type="Gene3D" id="3.50.40.10">
    <property type="entry name" value="Phenylalanyl-trna Synthetase, Chain B, domain 3"/>
    <property type="match status" value="1"/>
</dbReference>
<dbReference type="CDD" id="cd02796">
    <property type="entry name" value="tRNA_bind_bactPheRS"/>
    <property type="match status" value="1"/>
</dbReference>
<dbReference type="AlphaFoldDB" id="A0A0G0SF46"/>
<dbReference type="PATRIC" id="fig|1618642.3.peg.282"/>
<dbReference type="Pfam" id="PF17759">
    <property type="entry name" value="tRNA_synthFbeta"/>
    <property type="match status" value="1"/>
</dbReference>
<dbReference type="PROSITE" id="PS51483">
    <property type="entry name" value="B5"/>
    <property type="match status" value="1"/>
</dbReference>
<dbReference type="FunFam" id="2.40.50.140:FF:000045">
    <property type="entry name" value="Phenylalanine--tRNA ligase beta subunit"/>
    <property type="match status" value="1"/>
</dbReference>
<dbReference type="GO" id="GO:0006432">
    <property type="term" value="P:phenylalanyl-tRNA aminoacylation"/>
    <property type="evidence" value="ECO:0007669"/>
    <property type="project" value="UniProtKB-UniRule"/>
</dbReference>
<dbReference type="Gene3D" id="2.40.50.140">
    <property type="entry name" value="Nucleic acid-binding proteins"/>
    <property type="match status" value="1"/>
</dbReference>
<evidence type="ECO:0000256" key="11">
    <source>
        <dbReference type="ARBA" id="ARBA00022884"/>
    </source>
</evidence>
<dbReference type="SUPFAM" id="SSF54991">
    <property type="entry name" value="Anticodon-binding domain of PheRS"/>
    <property type="match status" value="1"/>
</dbReference>
<dbReference type="PANTHER" id="PTHR10947">
    <property type="entry name" value="PHENYLALANYL-TRNA SYNTHETASE BETA CHAIN AND LEUCINE-RICH REPEAT-CONTAINING PROTEIN 47"/>
    <property type="match status" value="1"/>
</dbReference>
<organism evidence="20 21">
    <name type="scientific">Candidatus Falkowbacteria bacterium GW2011_GWF2_39_8</name>
    <dbReference type="NCBI Taxonomy" id="1618642"/>
    <lineage>
        <taxon>Bacteria</taxon>
        <taxon>Candidatus Falkowiibacteriota</taxon>
    </lineage>
</organism>
<dbReference type="SUPFAM" id="SSF46955">
    <property type="entry name" value="Putative DNA-binding domain"/>
    <property type="match status" value="1"/>
</dbReference>
<dbReference type="NCBIfam" id="NF045760">
    <property type="entry name" value="YtpR"/>
    <property type="match status" value="1"/>
</dbReference>
<dbReference type="SMART" id="SM00896">
    <property type="entry name" value="FDX-ACB"/>
    <property type="match status" value="1"/>
</dbReference>
<dbReference type="InterPro" id="IPR020825">
    <property type="entry name" value="Phe-tRNA_synthase-like_B3/B4"/>
</dbReference>
<evidence type="ECO:0000256" key="4">
    <source>
        <dbReference type="ARBA" id="ARBA00022490"/>
    </source>
</evidence>
<dbReference type="PANTHER" id="PTHR10947:SF0">
    <property type="entry name" value="PHENYLALANINE--TRNA LIGASE BETA SUBUNIT"/>
    <property type="match status" value="1"/>
</dbReference>
<dbReference type="Pfam" id="PF01588">
    <property type="entry name" value="tRNA_bind"/>
    <property type="match status" value="1"/>
</dbReference>
<feature type="binding site" evidence="15">
    <location>
        <position position="469"/>
    </location>
    <ligand>
        <name>Mg(2+)</name>
        <dbReference type="ChEBI" id="CHEBI:18420"/>
        <note>shared with alpha subunit</note>
    </ligand>
</feature>
<keyword evidence="6 15" id="KW-0436">Ligase</keyword>
<feature type="domain" description="B5" evidence="19">
    <location>
        <begin position="408"/>
        <end position="485"/>
    </location>
</feature>
<evidence type="ECO:0000313" key="21">
    <source>
        <dbReference type="Proteomes" id="UP000034137"/>
    </source>
</evidence>
<evidence type="ECO:0000256" key="3">
    <source>
        <dbReference type="ARBA" id="ARBA00011209"/>
    </source>
</evidence>
<dbReference type="Pfam" id="PF03483">
    <property type="entry name" value="B3_4"/>
    <property type="match status" value="1"/>
</dbReference>
<comment type="catalytic activity">
    <reaction evidence="14 15">
        <text>tRNA(Phe) + L-phenylalanine + ATP = L-phenylalanyl-tRNA(Phe) + AMP + diphosphate + H(+)</text>
        <dbReference type="Rhea" id="RHEA:19413"/>
        <dbReference type="Rhea" id="RHEA-COMP:9668"/>
        <dbReference type="Rhea" id="RHEA-COMP:9699"/>
        <dbReference type="ChEBI" id="CHEBI:15378"/>
        <dbReference type="ChEBI" id="CHEBI:30616"/>
        <dbReference type="ChEBI" id="CHEBI:33019"/>
        <dbReference type="ChEBI" id="CHEBI:58095"/>
        <dbReference type="ChEBI" id="CHEBI:78442"/>
        <dbReference type="ChEBI" id="CHEBI:78531"/>
        <dbReference type="ChEBI" id="CHEBI:456215"/>
        <dbReference type="EC" id="6.1.1.20"/>
    </reaction>
</comment>
<evidence type="ECO:0000259" key="18">
    <source>
        <dbReference type="PROSITE" id="PS51447"/>
    </source>
</evidence>